<dbReference type="SUPFAM" id="SSF56436">
    <property type="entry name" value="C-type lectin-like"/>
    <property type="match status" value="1"/>
</dbReference>
<dbReference type="InterPro" id="IPR005532">
    <property type="entry name" value="SUMF_dom"/>
</dbReference>
<dbReference type="PANTHER" id="PTHR23150:SF19">
    <property type="entry name" value="FORMYLGLYCINE-GENERATING ENZYME"/>
    <property type="match status" value="1"/>
</dbReference>
<dbReference type="EMBL" id="UINC01169470">
    <property type="protein sequence ID" value="SVD73023.1"/>
    <property type="molecule type" value="Genomic_DNA"/>
</dbReference>
<feature type="non-terminal residue" evidence="2">
    <location>
        <position position="269"/>
    </location>
</feature>
<evidence type="ECO:0000259" key="1">
    <source>
        <dbReference type="Pfam" id="PF03781"/>
    </source>
</evidence>
<name>A0A382XPU5_9ZZZZ</name>
<dbReference type="InterPro" id="IPR016187">
    <property type="entry name" value="CTDL_fold"/>
</dbReference>
<reference evidence="2" key="1">
    <citation type="submission" date="2018-05" db="EMBL/GenBank/DDBJ databases">
        <authorList>
            <person name="Lanie J.A."/>
            <person name="Ng W.-L."/>
            <person name="Kazmierczak K.M."/>
            <person name="Andrzejewski T.M."/>
            <person name="Davidsen T.M."/>
            <person name="Wayne K.J."/>
            <person name="Tettelin H."/>
            <person name="Glass J.I."/>
            <person name="Rusch D."/>
            <person name="Podicherti R."/>
            <person name="Tsui H.-C.T."/>
            <person name="Winkler M.E."/>
        </authorList>
    </citation>
    <scope>NUCLEOTIDE SEQUENCE</scope>
</reference>
<dbReference type="Gene3D" id="3.90.1580.10">
    <property type="entry name" value="paralog of FGE (formylglycine-generating enzyme)"/>
    <property type="match status" value="1"/>
</dbReference>
<dbReference type="InterPro" id="IPR051043">
    <property type="entry name" value="Sulfatase_Mod_Factor_Kinase"/>
</dbReference>
<accession>A0A382XPU5</accession>
<gene>
    <name evidence="2" type="ORF">METZ01_LOCUS425877</name>
</gene>
<dbReference type="Pfam" id="PF03781">
    <property type="entry name" value="FGE-sulfatase"/>
    <property type="match status" value="1"/>
</dbReference>
<dbReference type="InterPro" id="IPR042095">
    <property type="entry name" value="SUMF_sf"/>
</dbReference>
<proteinExistence type="predicted"/>
<evidence type="ECO:0000313" key="2">
    <source>
        <dbReference type="EMBL" id="SVD73023.1"/>
    </source>
</evidence>
<dbReference type="PANTHER" id="PTHR23150">
    <property type="entry name" value="SULFATASE MODIFYING FACTOR 1, 2"/>
    <property type="match status" value="1"/>
</dbReference>
<protein>
    <recommendedName>
        <fullName evidence="1">Sulfatase-modifying factor enzyme-like domain-containing protein</fullName>
    </recommendedName>
</protein>
<sequence length="269" mass="29981">PMFNDQDPEHSVTIEDFQMGETEVTNADYVVFLNEMASLGNLFVEEGIPGDWSSDSIEISNGHAWSILADSALLGEWSGQVLIKLSNIAGGGQDSLNRCWIEWDSTSNIYSVVPGYENWPVAWVNWYGAMMYADYYSVSLPTEAEWEYAARAGQQLEYPTNNGYLSHSQANYGSFGSTSDPNYLPYLSAVGELFQPNPFGLFNMTGNVSEWCLDWYDPDFYQISVDSNYCCNPINNNVPVGIAVKVLRGGNYTYPGAFAMSSHRFDTPP</sequence>
<feature type="domain" description="Sulfatase-modifying factor enzyme-like" evidence="1">
    <location>
        <begin position="5"/>
        <end position="254"/>
    </location>
</feature>
<dbReference type="AlphaFoldDB" id="A0A382XPU5"/>
<feature type="non-terminal residue" evidence="2">
    <location>
        <position position="1"/>
    </location>
</feature>
<organism evidence="2">
    <name type="scientific">marine metagenome</name>
    <dbReference type="NCBI Taxonomy" id="408172"/>
    <lineage>
        <taxon>unclassified sequences</taxon>
        <taxon>metagenomes</taxon>
        <taxon>ecological metagenomes</taxon>
    </lineage>
</organism>
<dbReference type="GO" id="GO:0120147">
    <property type="term" value="F:formylglycine-generating oxidase activity"/>
    <property type="evidence" value="ECO:0007669"/>
    <property type="project" value="TreeGrafter"/>
</dbReference>